<proteinExistence type="predicted"/>
<accession>A0A3N2D9L3</accession>
<gene>
    <name evidence="2" type="ORF">EDD28_1044</name>
</gene>
<evidence type="ECO:0000313" key="3">
    <source>
        <dbReference type="Proteomes" id="UP000275356"/>
    </source>
</evidence>
<protein>
    <submittedName>
        <fullName evidence="2">Transaldolase/fructose-6-phosphate aldolase 1</fullName>
    </submittedName>
</protein>
<organism evidence="2 3">
    <name type="scientific">Salana multivorans</name>
    <dbReference type="NCBI Taxonomy" id="120377"/>
    <lineage>
        <taxon>Bacteria</taxon>
        <taxon>Bacillati</taxon>
        <taxon>Actinomycetota</taxon>
        <taxon>Actinomycetes</taxon>
        <taxon>Micrococcales</taxon>
        <taxon>Beutenbergiaceae</taxon>
        <taxon>Salana</taxon>
    </lineage>
</organism>
<dbReference type="Pfam" id="PF00923">
    <property type="entry name" value="TAL_FSA"/>
    <property type="match status" value="1"/>
</dbReference>
<keyword evidence="3" id="KW-1185">Reference proteome</keyword>
<dbReference type="PANTHER" id="PTHR10683:SF40">
    <property type="entry name" value="FRUCTOSE-6-PHOSPHATE ALDOLASE 1-RELATED"/>
    <property type="match status" value="1"/>
</dbReference>
<dbReference type="PROSITE" id="PS00958">
    <property type="entry name" value="TRANSALDOLASE_2"/>
    <property type="match status" value="1"/>
</dbReference>
<evidence type="ECO:0000313" key="2">
    <source>
        <dbReference type="EMBL" id="ROR96459.1"/>
    </source>
</evidence>
<reference evidence="2 3" key="1">
    <citation type="submission" date="2018-11" db="EMBL/GenBank/DDBJ databases">
        <title>Sequencing the genomes of 1000 actinobacteria strains.</title>
        <authorList>
            <person name="Klenk H.-P."/>
        </authorList>
    </citation>
    <scope>NUCLEOTIDE SEQUENCE [LARGE SCALE GENOMIC DNA]</scope>
    <source>
        <strain evidence="2 3">DSM 13521</strain>
    </source>
</reference>
<dbReference type="PANTHER" id="PTHR10683">
    <property type="entry name" value="TRANSALDOLASE"/>
    <property type="match status" value="1"/>
</dbReference>
<dbReference type="EMBL" id="RKHQ01000001">
    <property type="protein sequence ID" value="ROR96459.1"/>
    <property type="molecule type" value="Genomic_DNA"/>
</dbReference>
<dbReference type="OrthoDB" id="9807051at2"/>
<dbReference type="Gene3D" id="3.20.20.70">
    <property type="entry name" value="Aldolase class I"/>
    <property type="match status" value="1"/>
</dbReference>
<dbReference type="InterPro" id="IPR013785">
    <property type="entry name" value="Aldolase_TIM"/>
</dbReference>
<dbReference type="Proteomes" id="UP000275356">
    <property type="component" value="Unassembled WGS sequence"/>
</dbReference>
<keyword evidence="1" id="KW-0704">Schiff base</keyword>
<sequence>MLYIDSADRAAVERLLHTGLFAGITTNPTILRRSGLGPADARDVHAWAVAAGAGVVYLQATGATARELADDGARLRDLGADVVVKLPATTPGLTAARRLTGRGVPVLVTAVYHASQAVLADAAGASGIAPYVGRMDDLGLDGVAQTRMLHEALAASGRGCRVLAASVRTLDQVAELSAAGVGDLTLSVALCDALLDQEHSVAAAARFERDAAGVTD</sequence>
<dbReference type="PROSITE" id="PS01054">
    <property type="entry name" value="TRANSALDOLASE_1"/>
    <property type="match status" value="1"/>
</dbReference>
<dbReference type="GO" id="GO:0005975">
    <property type="term" value="P:carbohydrate metabolic process"/>
    <property type="evidence" value="ECO:0007669"/>
    <property type="project" value="InterPro"/>
</dbReference>
<dbReference type="RefSeq" id="WP_123738634.1">
    <property type="nucleotide sequence ID" value="NZ_CALFQU010000049.1"/>
</dbReference>
<dbReference type="AlphaFoldDB" id="A0A3N2D9L3"/>
<dbReference type="SUPFAM" id="SSF51569">
    <property type="entry name" value="Aldolase"/>
    <property type="match status" value="1"/>
</dbReference>
<comment type="caution">
    <text evidence="2">The sequence shown here is derived from an EMBL/GenBank/DDBJ whole genome shotgun (WGS) entry which is preliminary data.</text>
</comment>
<name>A0A3N2D9L3_9MICO</name>
<evidence type="ECO:0000256" key="1">
    <source>
        <dbReference type="ARBA" id="ARBA00023270"/>
    </source>
</evidence>
<dbReference type="InterPro" id="IPR001585">
    <property type="entry name" value="TAL/FSA"/>
</dbReference>
<dbReference type="InterPro" id="IPR018225">
    <property type="entry name" value="Transaldolase_AS"/>
</dbReference>